<sequence>MSSKKLKFYTEVFDTLGVEETADFEKIINAFTKYCNTYGAEDADKEFHTARVKRLYRRLCRLYHPDKNLEEEQEECEDKVHQLQDVLEELNLQDADVKKKLEKANKFVKREQRADDSKAYSAGKHGGSLILSDNTAKSQGKHSTSMILVPASSALVSRENRESRIHKYAHSYMGHFFNQQQRKKEKIQRYGREHMDWKEEKLMKLDKKMKKDKDTDIRNRRYLRNSDYY</sequence>
<dbReference type="InterPro" id="IPR001623">
    <property type="entry name" value="DnaJ_domain"/>
</dbReference>
<dbReference type="PRINTS" id="PR00625">
    <property type="entry name" value="JDOMAIN"/>
</dbReference>
<gene>
    <name evidence="3" type="ORF">DdX_06677</name>
</gene>
<organism evidence="3 4">
    <name type="scientific">Ditylenchus destructor</name>
    <dbReference type="NCBI Taxonomy" id="166010"/>
    <lineage>
        <taxon>Eukaryota</taxon>
        <taxon>Metazoa</taxon>
        <taxon>Ecdysozoa</taxon>
        <taxon>Nematoda</taxon>
        <taxon>Chromadorea</taxon>
        <taxon>Rhabditida</taxon>
        <taxon>Tylenchina</taxon>
        <taxon>Tylenchomorpha</taxon>
        <taxon>Sphaerularioidea</taxon>
        <taxon>Anguinidae</taxon>
        <taxon>Anguininae</taxon>
        <taxon>Ditylenchus</taxon>
    </lineage>
</organism>
<dbReference type="Gene3D" id="1.10.287.110">
    <property type="entry name" value="DnaJ domain"/>
    <property type="match status" value="1"/>
</dbReference>
<dbReference type="PROSITE" id="PS50076">
    <property type="entry name" value="DNAJ_2"/>
    <property type="match status" value="1"/>
</dbReference>
<dbReference type="Proteomes" id="UP001201812">
    <property type="component" value="Unassembled WGS sequence"/>
</dbReference>
<dbReference type="InterPro" id="IPR036869">
    <property type="entry name" value="J_dom_sf"/>
</dbReference>
<keyword evidence="4" id="KW-1185">Reference proteome</keyword>
<evidence type="ECO:0000313" key="4">
    <source>
        <dbReference type="Proteomes" id="UP001201812"/>
    </source>
</evidence>
<protein>
    <submittedName>
        <fullName evidence="3">DnaJ domain-containing protein</fullName>
    </submittedName>
</protein>
<keyword evidence="1" id="KW-0175">Coiled coil</keyword>
<accession>A0AAD4N515</accession>
<dbReference type="Pfam" id="PF00226">
    <property type="entry name" value="DnaJ"/>
    <property type="match status" value="1"/>
</dbReference>
<evidence type="ECO:0000259" key="2">
    <source>
        <dbReference type="PROSITE" id="PS50076"/>
    </source>
</evidence>
<name>A0AAD4N515_9BILA</name>
<dbReference type="AlphaFoldDB" id="A0AAD4N515"/>
<reference evidence="3" key="1">
    <citation type="submission" date="2022-01" db="EMBL/GenBank/DDBJ databases">
        <title>Genome Sequence Resource for Two Populations of Ditylenchus destructor, the Migratory Endoparasitic Phytonematode.</title>
        <authorList>
            <person name="Zhang H."/>
            <person name="Lin R."/>
            <person name="Xie B."/>
        </authorList>
    </citation>
    <scope>NUCLEOTIDE SEQUENCE</scope>
    <source>
        <strain evidence="3">BazhouSP</strain>
    </source>
</reference>
<feature type="coiled-coil region" evidence="1">
    <location>
        <begin position="66"/>
        <end position="100"/>
    </location>
</feature>
<dbReference type="SUPFAM" id="SSF46565">
    <property type="entry name" value="Chaperone J-domain"/>
    <property type="match status" value="1"/>
</dbReference>
<proteinExistence type="predicted"/>
<feature type="domain" description="J" evidence="2">
    <location>
        <begin position="11"/>
        <end position="105"/>
    </location>
</feature>
<evidence type="ECO:0000256" key="1">
    <source>
        <dbReference type="SAM" id="Coils"/>
    </source>
</evidence>
<dbReference type="EMBL" id="JAKKPZ010000008">
    <property type="protein sequence ID" value="KAI1718257.1"/>
    <property type="molecule type" value="Genomic_DNA"/>
</dbReference>
<comment type="caution">
    <text evidence="3">The sequence shown here is derived from an EMBL/GenBank/DDBJ whole genome shotgun (WGS) entry which is preliminary data.</text>
</comment>
<evidence type="ECO:0000313" key="3">
    <source>
        <dbReference type="EMBL" id="KAI1718257.1"/>
    </source>
</evidence>